<gene>
    <name evidence="1" type="ORF">BZG36_02814</name>
</gene>
<accession>A0A261Y1F5</accession>
<reference evidence="1 2" key="1">
    <citation type="journal article" date="2017" name="Mycologia">
        <title>Bifiguratus adelaidae, gen. et sp. nov., a new member of Mucoromycotina in endophytic and soil-dwelling habitats.</title>
        <authorList>
            <person name="Torres-Cruz T.J."/>
            <person name="Billingsley Tobias T.L."/>
            <person name="Almatruk M."/>
            <person name="Hesse C."/>
            <person name="Kuske C.R."/>
            <person name="Desiro A."/>
            <person name="Benucci G.M."/>
            <person name="Bonito G."/>
            <person name="Stajich J.E."/>
            <person name="Dunlap C."/>
            <person name="Arnold A.E."/>
            <person name="Porras-Alfaro A."/>
        </authorList>
    </citation>
    <scope>NUCLEOTIDE SEQUENCE [LARGE SCALE GENOMIC DNA]</scope>
    <source>
        <strain evidence="1 2">AZ0501</strain>
    </source>
</reference>
<dbReference type="EMBL" id="MVBO01000040">
    <property type="protein sequence ID" value="OZJ04449.1"/>
    <property type="molecule type" value="Genomic_DNA"/>
</dbReference>
<protein>
    <recommendedName>
        <fullName evidence="3">F-box domain-containing protein</fullName>
    </recommendedName>
</protein>
<name>A0A261Y1F5_9FUNG</name>
<evidence type="ECO:0008006" key="3">
    <source>
        <dbReference type="Google" id="ProtNLM"/>
    </source>
</evidence>
<dbReference type="InterPro" id="IPR032675">
    <property type="entry name" value="LRR_dom_sf"/>
</dbReference>
<organism evidence="1 2">
    <name type="scientific">Bifiguratus adelaidae</name>
    <dbReference type="NCBI Taxonomy" id="1938954"/>
    <lineage>
        <taxon>Eukaryota</taxon>
        <taxon>Fungi</taxon>
        <taxon>Fungi incertae sedis</taxon>
        <taxon>Mucoromycota</taxon>
        <taxon>Mucoromycotina</taxon>
        <taxon>Endogonomycetes</taxon>
        <taxon>Endogonales</taxon>
        <taxon>Endogonales incertae sedis</taxon>
        <taxon>Bifiguratus</taxon>
    </lineage>
</organism>
<proteinExistence type="predicted"/>
<sequence>MATVGDAKNNNRHPLCHAPLVIRGIASYLNDTDLIAFSQTCRMVHFHTSTPFWHTLEIHSKAYMQSLLDILDRSRQCPGCFDHRQYISSVQTSTSRMSQVTLEQWLQFCTLAPSIAHLSLHRFFSEECGYTVGTLCGNKIRHLLLEDIFGTVSSRTLERFTALRSFTYTHTYSGVMSDDAVQVLVENNHCTLITLELRCERLSDLSIKYICRLFAPRPILNNTFTSTTLRHLTLDITPQMSPNIVRQLAQQAHSLQTLTLRMRSSNPFSPSAMDLAIADLVNSNASTLNSLALSRFPLLDSTLQALKAVDNFDPFPMKAPSFITSQLPPTPPYSPDTLSLRSGYFSDAPRLIFPHLSQLSLCYMNDLRPGQLIQLLEILGPQLYRLTLCALDALVDDHIKRSLKPCRNLRELVLEELHQFSGEHGWLADLLKDMSPCHLYIRNCGSKNWRLSSVVEQLSRYSVGQFRFTGCGCLQCGMTGYPVICTPTKGITSTRKPINRSVNIETILQERGWLPSLVPFDVKWLNKVSRRLEFVGY</sequence>
<evidence type="ECO:0000313" key="2">
    <source>
        <dbReference type="Proteomes" id="UP000242875"/>
    </source>
</evidence>
<keyword evidence="2" id="KW-1185">Reference proteome</keyword>
<dbReference type="Proteomes" id="UP000242875">
    <property type="component" value="Unassembled WGS sequence"/>
</dbReference>
<evidence type="ECO:0000313" key="1">
    <source>
        <dbReference type="EMBL" id="OZJ04449.1"/>
    </source>
</evidence>
<dbReference type="SUPFAM" id="SSF52047">
    <property type="entry name" value="RNI-like"/>
    <property type="match status" value="1"/>
</dbReference>
<dbReference type="AlphaFoldDB" id="A0A261Y1F5"/>
<comment type="caution">
    <text evidence="1">The sequence shown here is derived from an EMBL/GenBank/DDBJ whole genome shotgun (WGS) entry which is preliminary data.</text>
</comment>
<dbReference type="Gene3D" id="3.80.10.10">
    <property type="entry name" value="Ribonuclease Inhibitor"/>
    <property type="match status" value="2"/>
</dbReference>